<dbReference type="GO" id="GO:0005524">
    <property type="term" value="F:ATP binding"/>
    <property type="evidence" value="ECO:0007669"/>
    <property type="project" value="UniProtKB-KW"/>
</dbReference>
<evidence type="ECO:0000256" key="2">
    <source>
        <dbReference type="ARBA" id="ARBA00009046"/>
    </source>
</evidence>
<dbReference type="PROSITE" id="PS51194">
    <property type="entry name" value="HELICASE_CTER"/>
    <property type="match status" value="1"/>
</dbReference>
<dbReference type="eggNOG" id="COG1203">
    <property type="taxonomic scope" value="Bacteria"/>
</dbReference>
<evidence type="ECO:0000256" key="1">
    <source>
        <dbReference type="ARBA" id="ARBA00006847"/>
    </source>
</evidence>
<keyword evidence="7" id="KW-0067">ATP-binding</keyword>
<evidence type="ECO:0000313" key="12">
    <source>
        <dbReference type="Proteomes" id="UP000001591"/>
    </source>
</evidence>
<evidence type="ECO:0000256" key="3">
    <source>
        <dbReference type="ARBA" id="ARBA00022723"/>
    </source>
</evidence>
<dbReference type="GO" id="GO:0016787">
    <property type="term" value="F:hydrolase activity"/>
    <property type="evidence" value="ECO:0007669"/>
    <property type="project" value="UniProtKB-KW"/>
</dbReference>
<organism evidence="11 12">
    <name type="scientific">Rhodospirillum centenum (strain ATCC 51521 / SW)</name>
    <dbReference type="NCBI Taxonomy" id="414684"/>
    <lineage>
        <taxon>Bacteria</taxon>
        <taxon>Pseudomonadati</taxon>
        <taxon>Pseudomonadota</taxon>
        <taxon>Alphaproteobacteria</taxon>
        <taxon>Rhodospirillales</taxon>
        <taxon>Rhodospirillaceae</taxon>
        <taxon>Rhodospirillum</taxon>
    </lineage>
</organism>
<dbReference type="GO" id="GO:0051607">
    <property type="term" value="P:defense response to virus"/>
    <property type="evidence" value="ECO:0007669"/>
    <property type="project" value="UniProtKB-KW"/>
</dbReference>
<dbReference type="PROSITE" id="PS51643">
    <property type="entry name" value="HD_CAS3"/>
    <property type="match status" value="1"/>
</dbReference>
<dbReference type="HOGENOM" id="CLU_010520_0_0_5"/>
<sequence>MDGFAQNFKALTGHSPLPWQCRLYSRFRQGDVPPALDLPTGLGKTSVMAIWLAAKIAGTRLPTRLVYVVDRRVVVDQATEEAEMLRRNAMAHGLLPDLPISTLRGQHLDNRRWMEDPTAPAIIVGTVDMIGSRLLFQGYGVSAGMRPFQAGLLGVDTLVVLDEAHLCPPFQALLERIAARKGLGPAESLGPDAGLLPPFRLLPLSATGLLPLSATGKNADGAFTLEEEDEKDSFVRDRLTAGKSLTIAPSDGKLEDGLAREALALADSAGGRIAVFCTSREVARKVADRLVDRKAGRPREAVVLLAGARRVHERERARDELQATGFLPARKDQSALSPPTFLVATAAGEVGIDLDADHAVMDLVAAERMIQRLGRVNRAGGQGRLAQVRVIDAAPEKESAEAQARRQACRQLLESLPIRSDGGFDASPGALLTLRKDRKLLDRASTPAPLYPALDRPTLDAWAMTSLKTHPGRPDVAPWLRGWVEEDDPEITLIWRRWPWDEQHRLPDPKVLQDYFEATSPRLLERLEVPRSLAQKVLTERARRVDLGEQVPVVLALGDRVEWLTLGDLRDKRQRDRFFERRSADTVFVVCHHLGGLDEHGLLSDDAAGPVPCLDDGWDDEVLKNAGLRIVFDEAGEASGSEGKGGWRQVDRIDLTDPQRPDAERYLSIQVWRDTDRETGGDPAVRRREQLLTEHLREAEEEAGGLAKRLHLPAPYRDLPAPYRAMLMAAAKAHDLGKQRPHWQRAMGAPRGGEPYAKTTGKGATPALLRINGETYRHEFGSLLDLERAPEVLAGLDAGLKDLALHLVAAHHGYARPWIAPVDPDWEMSLASHRERAAAAALRFARLQATWGPWGLAWWEALLRAADQRVSRRLDQDAQPAEETA</sequence>
<evidence type="ECO:0000256" key="6">
    <source>
        <dbReference type="ARBA" id="ARBA00022806"/>
    </source>
</evidence>
<dbReference type="SMART" id="SM00487">
    <property type="entry name" value="DEXDc"/>
    <property type="match status" value="1"/>
</dbReference>
<dbReference type="InterPro" id="IPR006483">
    <property type="entry name" value="CRISPR-assoc_Cas3_HD"/>
</dbReference>
<feature type="domain" description="HD Cas3-type" evidence="10">
    <location>
        <begin position="685"/>
        <end position="870"/>
    </location>
</feature>
<dbReference type="GO" id="GO:0046872">
    <property type="term" value="F:metal ion binding"/>
    <property type="evidence" value="ECO:0007669"/>
    <property type="project" value="UniProtKB-KW"/>
</dbReference>
<keyword evidence="5" id="KW-0378">Hydrolase</keyword>
<dbReference type="RefSeq" id="WP_012567106.1">
    <property type="nucleotide sequence ID" value="NC_011420.2"/>
</dbReference>
<dbReference type="KEGG" id="rce:RC1_1925"/>
<dbReference type="InterPro" id="IPR038257">
    <property type="entry name" value="CRISPR-assoc_Cas3_HD_sf"/>
</dbReference>
<comment type="similarity">
    <text evidence="1">In the N-terminal section; belongs to the CRISPR-associated nuclease Cas3-HD family.</text>
</comment>
<dbReference type="InterPro" id="IPR054712">
    <property type="entry name" value="Cas3-like_dom"/>
</dbReference>
<dbReference type="Gene3D" id="3.40.50.300">
    <property type="entry name" value="P-loop containing nucleotide triphosphate hydrolases"/>
    <property type="match status" value="2"/>
</dbReference>
<proteinExistence type="inferred from homology"/>
<evidence type="ECO:0000313" key="11">
    <source>
        <dbReference type="EMBL" id="ACI99321.1"/>
    </source>
</evidence>
<name>B6ITM0_RHOCS</name>
<dbReference type="Gene3D" id="1.10.3210.30">
    <property type="match status" value="1"/>
</dbReference>
<evidence type="ECO:0000256" key="7">
    <source>
        <dbReference type="ARBA" id="ARBA00022840"/>
    </source>
</evidence>
<gene>
    <name evidence="11" type="ordered locus">RC1_1925</name>
</gene>
<dbReference type="Proteomes" id="UP000001591">
    <property type="component" value="Chromosome"/>
</dbReference>
<reference evidence="11 12" key="1">
    <citation type="journal article" date="2010" name="BMC Genomics">
        <title>Metabolic flexibility revealed in the genome of the cyst-forming alpha-1 proteobacterium Rhodospirillum centenum.</title>
        <authorList>
            <person name="Lu Y.K."/>
            <person name="Marden J."/>
            <person name="Han M."/>
            <person name="Swingley W.D."/>
            <person name="Mastrian S.D."/>
            <person name="Chowdhury S.R."/>
            <person name="Hao J."/>
            <person name="Helmy T."/>
            <person name="Kim S."/>
            <person name="Kurdoglu A.A."/>
            <person name="Matthies H.J."/>
            <person name="Rollo D."/>
            <person name="Stothard P."/>
            <person name="Blankenship R.E."/>
            <person name="Bauer C.E."/>
            <person name="Touchman J.W."/>
        </authorList>
    </citation>
    <scope>NUCLEOTIDE SEQUENCE [LARGE SCALE GENOMIC DNA]</scope>
    <source>
        <strain evidence="12">ATCC 51521 / SW</strain>
    </source>
</reference>
<dbReference type="AlphaFoldDB" id="B6ITM0"/>
<dbReference type="InterPro" id="IPR027417">
    <property type="entry name" value="P-loop_NTPase"/>
</dbReference>
<dbReference type="SMART" id="SM00490">
    <property type="entry name" value="HELICc"/>
    <property type="match status" value="1"/>
</dbReference>
<dbReference type="EMBL" id="CP000613">
    <property type="protein sequence ID" value="ACI99321.1"/>
    <property type="molecule type" value="Genomic_DNA"/>
</dbReference>
<keyword evidence="8" id="KW-0051">Antiviral defense</keyword>
<keyword evidence="6" id="KW-0347">Helicase</keyword>
<dbReference type="InterPro" id="IPR014001">
    <property type="entry name" value="Helicase_ATP-bd"/>
</dbReference>
<comment type="similarity">
    <text evidence="2">In the central section; belongs to the CRISPR-associated helicase Cas3 family.</text>
</comment>
<keyword evidence="3" id="KW-0479">Metal-binding</keyword>
<feature type="domain" description="Helicase C-terminal" evidence="9">
    <location>
        <begin position="257"/>
        <end position="424"/>
    </location>
</feature>
<dbReference type="GO" id="GO:0004386">
    <property type="term" value="F:helicase activity"/>
    <property type="evidence" value="ECO:0007669"/>
    <property type="project" value="UniProtKB-KW"/>
</dbReference>
<dbReference type="Pfam" id="PF22590">
    <property type="entry name" value="Cas3-like_C_2"/>
    <property type="match status" value="1"/>
</dbReference>
<dbReference type="InterPro" id="IPR011545">
    <property type="entry name" value="DEAD/DEAH_box_helicase_dom"/>
</dbReference>
<dbReference type="InterPro" id="IPR001650">
    <property type="entry name" value="Helicase_C-like"/>
</dbReference>
<evidence type="ECO:0000259" key="10">
    <source>
        <dbReference type="PROSITE" id="PS51643"/>
    </source>
</evidence>
<accession>B6ITM0</accession>
<keyword evidence="12" id="KW-1185">Reference proteome</keyword>
<evidence type="ECO:0000256" key="4">
    <source>
        <dbReference type="ARBA" id="ARBA00022741"/>
    </source>
</evidence>
<dbReference type="STRING" id="414684.RC1_1925"/>
<evidence type="ECO:0000256" key="5">
    <source>
        <dbReference type="ARBA" id="ARBA00022801"/>
    </source>
</evidence>
<dbReference type="SUPFAM" id="SSF52540">
    <property type="entry name" value="P-loop containing nucleoside triphosphate hydrolases"/>
    <property type="match status" value="1"/>
</dbReference>
<protein>
    <submittedName>
        <fullName evidence="11">CRISPR-associatedhD domain protein, putative</fullName>
    </submittedName>
</protein>
<keyword evidence="4" id="KW-0547">Nucleotide-binding</keyword>
<evidence type="ECO:0000256" key="8">
    <source>
        <dbReference type="ARBA" id="ARBA00023118"/>
    </source>
</evidence>
<dbReference type="GO" id="GO:0003676">
    <property type="term" value="F:nucleic acid binding"/>
    <property type="evidence" value="ECO:0007669"/>
    <property type="project" value="InterPro"/>
</dbReference>
<dbReference type="Pfam" id="PF00270">
    <property type="entry name" value="DEAD"/>
    <property type="match status" value="1"/>
</dbReference>
<dbReference type="NCBIfam" id="TIGR02621">
    <property type="entry name" value="cas3_GSU0051"/>
    <property type="match status" value="1"/>
</dbReference>
<evidence type="ECO:0000259" key="9">
    <source>
        <dbReference type="PROSITE" id="PS51194"/>
    </source>
</evidence>
<dbReference type="InterPro" id="IPR013444">
    <property type="entry name" value="Helicase_Cas3_CRISPR-ass_Anaes"/>
</dbReference>